<keyword evidence="1" id="KW-0732">Signal</keyword>
<accession>A0ABR0FPQ2</accession>
<gene>
    <name evidence="2" type="ORF">QC761_206180</name>
</gene>
<feature type="chain" id="PRO_5047326763" evidence="1">
    <location>
        <begin position="19"/>
        <end position="239"/>
    </location>
</feature>
<reference evidence="2 3" key="1">
    <citation type="journal article" date="2023" name="bioRxiv">
        <title>High-quality genome assemblies of four members of thePodospora anserinaspecies complex.</title>
        <authorList>
            <person name="Ament-Velasquez S.L."/>
            <person name="Vogan A.A."/>
            <person name="Wallerman O."/>
            <person name="Hartmann F."/>
            <person name="Gautier V."/>
            <person name="Silar P."/>
            <person name="Giraud T."/>
            <person name="Johannesson H."/>
        </authorList>
    </citation>
    <scope>NUCLEOTIDE SEQUENCE [LARGE SCALE GENOMIC DNA]</scope>
    <source>
        <strain evidence="2 3">CBS 112042</strain>
    </source>
</reference>
<evidence type="ECO:0000256" key="1">
    <source>
        <dbReference type="SAM" id="SignalP"/>
    </source>
</evidence>
<name>A0ABR0FPQ2_9PEZI</name>
<evidence type="ECO:0000313" key="3">
    <source>
        <dbReference type="Proteomes" id="UP001322138"/>
    </source>
</evidence>
<feature type="signal peptide" evidence="1">
    <location>
        <begin position="1"/>
        <end position="18"/>
    </location>
</feature>
<comment type="caution">
    <text evidence="2">The sequence shown here is derived from an EMBL/GenBank/DDBJ whole genome shotgun (WGS) entry which is preliminary data.</text>
</comment>
<proteinExistence type="predicted"/>
<keyword evidence="3" id="KW-1185">Reference proteome</keyword>
<dbReference type="Proteomes" id="UP001322138">
    <property type="component" value="Unassembled WGS sequence"/>
</dbReference>
<protein>
    <submittedName>
        <fullName evidence="2">Uncharacterized protein</fullName>
    </submittedName>
</protein>
<organism evidence="2 3">
    <name type="scientific">Podospora bellae-mahoneyi</name>
    <dbReference type="NCBI Taxonomy" id="2093777"/>
    <lineage>
        <taxon>Eukaryota</taxon>
        <taxon>Fungi</taxon>
        <taxon>Dikarya</taxon>
        <taxon>Ascomycota</taxon>
        <taxon>Pezizomycotina</taxon>
        <taxon>Sordariomycetes</taxon>
        <taxon>Sordariomycetidae</taxon>
        <taxon>Sordariales</taxon>
        <taxon>Podosporaceae</taxon>
        <taxon>Podospora</taxon>
    </lineage>
</organism>
<sequence length="239" mass="24472">MTKMLSLVLLLFASLSGAQDNTPLPLPSPTSTTSVTVPWSSIPVPPAATGTVWSSTSAPTSAPAVSGGSGAATGQGAVCGKGFTYCGYILRDHQGFAEADIVKSYCSASKENCLDGKTKTDPIQALYVCVPPDNSTTTLSLTSNISPNSNPYANSDDGSSSHSSFLRSLFSGFGSNNNKLHPRGFNNKKRQAPVAGAGGGSSCSLTDTPGNKIELLCSCGGTCLNPDKDHIGRCDAPCN</sequence>
<dbReference type="RefSeq" id="XP_062734937.1">
    <property type="nucleotide sequence ID" value="XM_062876348.1"/>
</dbReference>
<dbReference type="EMBL" id="JAFFGZ010000004">
    <property type="protein sequence ID" value="KAK4645961.1"/>
    <property type="molecule type" value="Genomic_DNA"/>
</dbReference>
<evidence type="ECO:0000313" key="2">
    <source>
        <dbReference type="EMBL" id="KAK4645961.1"/>
    </source>
</evidence>
<dbReference type="GeneID" id="87895830"/>